<organism evidence="1">
    <name type="scientific">marine sediment metagenome</name>
    <dbReference type="NCBI Taxonomy" id="412755"/>
    <lineage>
        <taxon>unclassified sequences</taxon>
        <taxon>metagenomes</taxon>
        <taxon>ecological metagenomes</taxon>
    </lineage>
</organism>
<accession>X1FL90</accession>
<dbReference type="EMBL" id="BARU01002626">
    <property type="protein sequence ID" value="GAH30134.1"/>
    <property type="molecule type" value="Genomic_DNA"/>
</dbReference>
<name>X1FL90_9ZZZZ</name>
<gene>
    <name evidence="1" type="ORF">S03H2_06114</name>
</gene>
<protein>
    <submittedName>
        <fullName evidence="1">Uncharacterized protein</fullName>
    </submittedName>
</protein>
<dbReference type="AlphaFoldDB" id="X1FL90"/>
<comment type="caution">
    <text evidence="1">The sequence shown here is derived from an EMBL/GenBank/DDBJ whole genome shotgun (WGS) entry which is preliminary data.</text>
</comment>
<reference evidence="1" key="1">
    <citation type="journal article" date="2014" name="Front. Microbiol.">
        <title>High frequency of phylogenetically diverse reductive dehalogenase-homologous genes in deep subseafloor sedimentary metagenomes.</title>
        <authorList>
            <person name="Kawai M."/>
            <person name="Futagami T."/>
            <person name="Toyoda A."/>
            <person name="Takaki Y."/>
            <person name="Nishi S."/>
            <person name="Hori S."/>
            <person name="Arai W."/>
            <person name="Tsubouchi T."/>
            <person name="Morono Y."/>
            <person name="Uchiyama I."/>
            <person name="Ito T."/>
            <person name="Fujiyama A."/>
            <person name="Inagaki F."/>
            <person name="Takami H."/>
        </authorList>
    </citation>
    <scope>NUCLEOTIDE SEQUENCE</scope>
    <source>
        <strain evidence="1">Expedition CK06-06</strain>
    </source>
</reference>
<sequence>MNRISLILLIAALVLGVEIGFSYGFDKSIYEDSSSAIKDLRNLNLRAIE</sequence>
<proteinExistence type="predicted"/>
<evidence type="ECO:0000313" key="1">
    <source>
        <dbReference type="EMBL" id="GAH30134.1"/>
    </source>
</evidence>